<protein>
    <recommendedName>
        <fullName evidence="2">Reverse transcriptase domain-containing protein</fullName>
    </recommendedName>
</protein>
<proteinExistence type="predicted"/>
<organism evidence="3 4">
    <name type="scientific">Mycteria americana</name>
    <name type="common">Wood stork</name>
    <dbReference type="NCBI Taxonomy" id="33587"/>
    <lineage>
        <taxon>Eukaryota</taxon>
        <taxon>Metazoa</taxon>
        <taxon>Chordata</taxon>
        <taxon>Craniata</taxon>
        <taxon>Vertebrata</taxon>
        <taxon>Euteleostomi</taxon>
        <taxon>Archelosauria</taxon>
        <taxon>Archosauria</taxon>
        <taxon>Dinosauria</taxon>
        <taxon>Saurischia</taxon>
        <taxon>Theropoda</taxon>
        <taxon>Coelurosauria</taxon>
        <taxon>Aves</taxon>
        <taxon>Neognathae</taxon>
        <taxon>Neoaves</taxon>
        <taxon>Aequornithes</taxon>
        <taxon>Ciconiiformes</taxon>
        <taxon>Ciconiidae</taxon>
        <taxon>Mycteria</taxon>
    </lineage>
</organism>
<dbReference type="AlphaFoldDB" id="A0AAN7PE02"/>
<feature type="domain" description="Reverse transcriptase" evidence="2">
    <location>
        <begin position="112"/>
        <end position="201"/>
    </location>
</feature>
<name>A0AAN7PE02_MYCAM</name>
<comment type="caution">
    <text evidence="3">The sequence shown here is derived from an EMBL/GenBank/DDBJ whole genome shotgun (WGS) entry which is preliminary data.</text>
</comment>
<dbReference type="Proteomes" id="UP001333110">
    <property type="component" value="Unassembled WGS sequence"/>
</dbReference>
<dbReference type="EMBL" id="JAUNZN010000001">
    <property type="protein sequence ID" value="KAK4829180.1"/>
    <property type="molecule type" value="Genomic_DNA"/>
</dbReference>
<gene>
    <name evidence="3" type="ORF">QYF61_002445</name>
</gene>
<dbReference type="Pfam" id="PF00078">
    <property type="entry name" value="RVT_1"/>
    <property type="match status" value="1"/>
</dbReference>
<feature type="compositionally biased region" description="Basic residues" evidence="1">
    <location>
        <begin position="21"/>
        <end position="30"/>
    </location>
</feature>
<dbReference type="PANTHER" id="PTHR33332">
    <property type="entry name" value="REVERSE TRANSCRIPTASE DOMAIN-CONTAINING PROTEIN"/>
    <property type="match status" value="1"/>
</dbReference>
<evidence type="ECO:0000259" key="2">
    <source>
        <dbReference type="Pfam" id="PF00078"/>
    </source>
</evidence>
<feature type="compositionally biased region" description="Basic and acidic residues" evidence="1">
    <location>
        <begin position="31"/>
        <end position="45"/>
    </location>
</feature>
<evidence type="ECO:0000313" key="3">
    <source>
        <dbReference type="EMBL" id="KAK4829180.1"/>
    </source>
</evidence>
<feature type="region of interest" description="Disordered" evidence="1">
    <location>
        <begin position="18"/>
        <end position="45"/>
    </location>
</feature>
<reference evidence="3 4" key="1">
    <citation type="journal article" date="2023" name="J. Hered.">
        <title>Chromosome-level genome of the wood stork (Mycteria americana) provides insight into avian chromosome evolution.</title>
        <authorList>
            <person name="Flamio R. Jr."/>
            <person name="Ramstad K.M."/>
        </authorList>
    </citation>
    <scope>NUCLEOTIDE SEQUENCE [LARGE SCALE GENOMIC DNA]</scope>
    <source>
        <strain evidence="3">JAX WOST 10</strain>
    </source>
</reference>
<sequence length="543" mass="61888">MEKAEVLDDFSASVFTGQVLKPHRPSRRRQSRDWEKEERPTVGEDQVRDQLRNLKVHKSMGPDEMHPQVLRELVDEAAKPLSIISEKLWQSGEVPTDWKRGNIMEQILLETMLMRMENKEVTGDSQHGFTRGKLCLTNLVAFYNGVTALVDKGRANGVIYLDLCKAFDTIPHDNLVSKLERHGFDRWTTRWIRNRLDGRTQRVAVNGSIFVGDTDSGIECTLSKFANDTKLCGAVNTLEGRDAIQRDLDRLERRAPARLMKFNKAKRKVLHTGRGNPKHKYRLGGEWIESSPAEKDLGVLVDEKLNMTQQCALTAQKANPKSRTAARTNSQYAFLMAEPSNGLRLGFEGEGWVFLRIILFVMSLRQHFNARRYGQDRQHIPSRAVVLLWMEGLGELPLDTALLRPPRALRPALEPSAQERHGAVGAGPEEGTETIRGLEHLCCGERLRELGVFSLEKRRLRGDLIVAFQYLKGAYRKDGDRLFSRAGCDRTRGDGFKPKEGRFRLDLRKKCFTMRVVRPWPRLPREVGDAPSLEVFKMRLTGL</sequence>
<evidence type="ECO:0000256" key="1">
    <source>
        <dbReference type="SAM" id="MobiDB-lite"/>
    </source>
</evidence>
<evidence type="ECO:0000313" key="4">
    <source>
        <dbReference type="Proteomes" id="UP001333110"/>
    </source>
</evidence>
<accession>A0AAN7PE02</accession>
<dbReference type="InterPro" id="IPR000477">
    <property type="entry name" value="RT_dom"/>
</dbReference>
<keyword evidence="4" id="KW-1185">Reference proteome</keyword>